<feature type="region of interest" description="Disordered" evidence="1">
    <location>
        <begin position="93"/>
        <end position="179"/>
    </location>
</feature>
<reference evidence="2 3" key="1">
    <citation type="submission" date="2012-11" db="EMBL/GenBank/DDBJ databases">
        <authorList>
            <person name="Huguet-Tapia J.C."/>
            <person name="Durkin A.S."/>
            <person name="Pettis G.S."/>
            <person name="Badger J.H."/>
        </authorList>
    </citation>
    <scope>NUCLEOTIDE SEQUENCE [LARGE SCALE GENOMIC DNA]</scope>
    <source>
        <strain evidence="2 3">91-03</strain>
    </source>
</reference>
<evidence type="ECO:0000256" key="1">
    <source>
        <dbReference type="SAM" id="MobiDB-lite"/>
    </source>
</evidence>
<feature type="non-terminal residue" evidence="2">
    <location>
        <position position="1"/>
    </location>
</feature>
<feature type="compositionally biased region" description="Low complexity" evidence="1">
    <location>
        <begin position="108"/>
        <end position="121"/>
    </location>
</feature>
<gene>
    <name evidence="2" type="ORF">STRIP9103_00719</name>
</gene>
<dbReference type="Proteomes" id="UP000010411">
    <property type="component" value="Unassembled WGS sequence"/>
</dbReference>
<evidence type="ECO:0000313" key="3">
    <source>
        <dbReference type="Proteomes" id="UP000010411"/>
    </source>
</evidence>
<dbReference type="AlphaFoldDB" id="L1L5I5"/>
<name>L1L5I5_9ACTN</name>
<feature type="region of interest" description="Disordered" evidence="1">
    <location>
        <begin position="1"/>
        <end position="74"/>
    </location>
</feature>
<organism evidence="2 3">
    <name type="scientific">Streptomyces ipomoeae 91-03</name>
    <dbReference type="NCBI Taxonomy" id="698759"/>
    <lineage>
        <taxon>Bacteria</taxon>
        <taxon>Bacillati</taxon>
        <taxon>Actinomycetota</taxon>
        <taxon>Actinomycetes</taxon>
        <taxon>Kitasatosporales</taxon>
        <taxon>Streptomycetaceae</taxon>
        <taxon>Streptomyces</taxon>
    </lineage>
</organism>
<dbReference type="EMBL" id="AEJC01000105">
    <property type="protein sequence ID" value="EKX68054.1"/>
    <property type="molecule type" value="Genomic_DNA"/>
</dbReference>
<comment type="caution">
    <text evidence="2">The sequence shown here is derived from an EMBL/GenBank/DDBJ whole genome shotgun (WGS) entry which is preliminary data.</text>
</comment>
<proteinExistence type="predicted"/>
<accession>L1L5I5</accession>
<protein>
    <submittedName>
        <fullName evidence="2">Uncharacterized protein</fullName>
    </submittedName>
</protein>
<evidence type="ECO:0000313" key="2">
    <source>
        <dbReference type="EMBL" id="EKX68054.1"/>
    </source>
</evidence>
<keyword evidence="3" id="KW-1185">Reference proteome</keyword>
<sequence length="179" mass="18348">RMSAVSADGARAGAPQPVGLSVSRPVGQSACRSVGQSVSRSVGQLSRTTQEAAGASTEPARSGMPVSGSTVNQVTSPECWLATYRVPAAYVRARGQWPPQGTVVTRRSLSPSTASTESTSTPRVAVHTKRPSGDTAMPEGYASPSGAPGSTEVSPRGSRRPSKAFQRQTVTVGASSFST</sequence>
<feature type="compositionally biased region" description="Low complexity" evidence="1">
    <location>
        <begin position="32"/>
        <end position="47"/>
    </location>
</feature>
<feature type="compositionally biased region" description="Polar residues" evidence="1">
    <location>
        <begin position="165"/>
        <end position="179"/>
    </location>
</feature>